<dbReference type="PANTHER" id="PTHR34818">
    <property type="entry name" value="PROTEIN BLI-3"/>
    <property type="match status" value="1"/>
</dbReference>
<reference evidence="2 3" key="1">
    <citation type="submission" date="2020-01" db="EMBL/GenBank/DDBJ databases">
        <title>Draft Genome Analysis of Muricauda sp. HICW Isolated from coastal seawater of PR China.</title>
        <authorList>
            <person name="Chen M.-X."/>
        </authorList>
    </citation>
    <scope>NUCLEOTIDE SEQUENCE [LARGE SCALE GENOMIC DNA]</scope>
    <source>
        <strain evidence="2 3">HICW</strain>
    </source>
</reference>
<gene>
    <name evidence="2" type="ORF">GUA46_14240</name>
</gene>
<protein>
    <submittedName>
        <fullName evidence="2">Pyridoxamine 5'-phosphate oxidase family protein</fullName>
    </submittedName>
</protein>
<dbReference type="SUPFAM" id="SSF50475">
    <property type="entry name" value="FMN-binding split barrel"/>
    <property type="match status" value="1"/>
</dbReference>
<dbReference type="InterPro" id="IPR038725">
    <property type="entry name" value="YdaG_split_barrel_FMN-bd"/>
</dbReference>
<dbReference type="PANTHER" id="PTHR34818:SF1">
    <property type="entry name" value="PROTEIN BLI-3"/>
    <property type="match status" value="1"/>
</dbReference>
<organism evidence="2 3">
    <name type="scientific">Flagellimonas chongwuensis</name>
    <dbReference type="NCBI Taxonomy" id="2697365"/>
    <lineage>
        <taxon>Bacteria</taxon>
        <taxon>Pseudomonadati</taxon>
        <taxon>Bacteroidota</taxon>
        <taxon>Flavobacteriia</taxon>
        <taxon>Flavobacteriales</taxon>
        <taxon>Flavobacteriaceae</taxon>
        <taxon>Flagellimonas</taxon>
    </lineage>
</organism>
<dbReference type="EMBL" id="WYET01000007">
    <property type="protein sequence ID" value="NVN19505.1"/>
    <property type="molecule type" value="Genomic_DNA"/>
</dbReference>
<comment type="caution">
    <text evidence="2">The sequence shown here is derived from an EMBL/GenBank/DDBJ whole genome shotgun (WGS) entry which is preliminary data.</text>
</comment>
<name>A0A850NM96_9FLAO</name>
<dbReference type="InterPro" id="IPR012349">
    <property type="entry name" value="Split_barrel_FMN-bd"/>
</dbReference>
<evidence type="ECO:0000259" key="1">
    <source>
        <dbReference type="Pfam" id="PF16242"/>
    </source>
</evidence>
<evidence type="ECO:0000313" key="3">
    <source>
        <dbReference type="Proteomes" id="UP000558089"/>
    </source>
</evidence>
<dbReference type="Pfam" id="PF16242">
    <property type="entry name" value="Pyrid_ox_like"/>
    <property type="match status" value="1"/>
</dbReference>
<dbReference type="Gene3D" id="2.30.110.10">
    <property type="entry name" value="Electron Transport, Fmn-binding Protein, Chain A"/>
    <property type="match status" value="1"/>
</dbReference>
<feature type="domain" description="General stress protein FMN-binding split barrel" evidence="1">
    <location>
        <begin position="13"/>
        <end position="154"/>
    </location>
</feature>
<dbReference type="RefSeq" id="WP_176621057.1">
    <property type="nucleotide sequence ID" value="NZ_WYET01000007.1"/>
</dbReference>
<proteinExistence type="predicted"/>
<dbReference type="InterPro" id="IPR052917">
    <property type="entry name" value="Stress-Dev_Protein"/>
</dbReference>
<sequence length="164" mass="19153">MNKRNYMKNEEGLRKVRTLIDEQKTVMMASNLNTIPFSVCPMTVQQMDEKGDLWFFVSKDSGLFKDIEKDNRVQIIYNDDNKQQYLSIFGNATHIIAEQKKEELWNHHLLNWFEGKEDPDLTLISVNMENAFFWDNENSKLVPFFNAEESNVSSSSGEKGFVNL</sequence>
<dbReference type="Proteomes" id="UP000558089">
    <property type="component" value="Unassembled WGS sequence"/>
</dbReference>
<accession>A0A850NM96</accession>
<keyword evidence="3" id="KW-1185">Reference proteome</keyword>
<evidence type="ECO:0000313" key="2">
    <source>
        <dbReference type="EMBL" id="NVN19505.1"/>
    </source>
</evidence>
<dbReference type="AlphaFoldDB" id="A0A850NM96"/>